<organism evidence="6 7">
    <name type="scientific">Klebsormidium nitens</name>
    <name type="common">Green alga</name>
    <name type="synonym">Ulothrix nitens</name>
    <dbReference type="NCBI Taxonomy" id="105231"/>
    <lineage>
        <taxon>Eukaryota</taxon>
        <taxon>Viridiplantae</taxon>
        <taxon>Streptophyta</taxon>
        <taxon>Klebsormidiophyceae</taxon>
        <taxon>Klebsormidiales</taxon>
        <taxon>Klebsormidiaceae</taxon>
        <taxon>Klebsormidium</taxon>
    </lineage>
</organism>
<feature type="compositionally biased region" description="Basic and acidic residues" evidence="4">
    <location>
        <begin position="288"/>
        <end position="298"/>
    </location>
</feature>
<comment type="similarity">
    <text evidence="2">Belongs to the MOS2 family.</text>
</comment>
<feature type="region of interest" description="Disordered" evidence="4">
    <location>
        <begin position="363"/>
        <end position="429"/>
    </location>
</feature>
<feature type="compositionally biased region" description="Basic and acidic residues" evidence="4">
    <location>
        <begin position="397"/>
        <end position="429"/>
    </location>
</feature>
<dbReference type="STRING" id="105231.A0A1Y1IAJ7"/>
<dbReference type="GO" id="GO:0000398">
    <property type="term" value="P:mRNA splicing, via spliceosome"/>
    <property type="evidence" value="ECO:0000318"/>
    <property type="project" value="GO_Central"/>
</dbReference>
<proteinExistence type="inferred from homology"/>
<dbReference type="InterPro" id="IPR045166">
    <property type="entry name" value="Spp2-like"/>
</dbReference>
<feature type="compositionally biased region" description="Basic and acidic residues" evidence="4">
    <location>
        <begin position="260"/>
        <end position="277"/>
    </location>
</feature>
<feature type="domain" description="G-patch" evidence="5">
    <location>
        <begin position="211"/>
        <end position="258"/>
    </location>
</feature>
<dbReference type="GO" id="GO:0003676">
    <property type="term" value="F:nucleic acid binding"/>
    <property type="evidence" value="ECO:0007669"/>
    <property type="project" value="InterPro"/>
</dbReference>
<dbReference type="OrthoDB" id="5577072at2759"/>
<evidence type="ECO:0000313" key="6">
    <source>
        <dbReference type="EMBL" id="GAQ87593.1"/>
    </source>
</evidence>
<evidence type="ECO:0000256" key="4">
    <source>
        <dbReference type="SAM" id="MobiDB-lite"/>
    </source>
</evidence>
<dbReference type="PANTHER" id="PTHR15818">
    <property type="entry name" value="G PATCH AND KOW-CONTAINING"/>
    <property type="match status" value="1"/>
</dbReference>
<dbReference type="PANTHER" id="PTHR15818:SF2">
    <property type="entry name" value="G-PATCH DOMAIN AND KOW MOTIFS-CONTAINING PROTEIN"/>
    <property type="match status" value="1"/>
</dbReference>
<dbReference type="GO" id="GO:0005681">
    <property type="term" value="C:spliceosomal complex"/>
    <property type="evidence" value="ECO:0000318"/>
    <property type="project" value="GO_Central"/>
</dbReference>
<evidence type="ECO:0000256" key="3">
    <source>
        <dbReference type="ARBA" id="ARBA00023242"/>
    </source>
</evidence>
<evidence type="ECO:0000313" key="7">
    <source>
        <dbReference type="Proteomes" id="UP000054558"/>
    </source>
</evidence>
<dbReference type="EMBL" id="DF237312">
    <property type="protein sequence ID" value="GAQ87593.1"/>
    <property type="molecule type" value="Genomic_DNA"/>
</dbReference>
<dbReference type="Pfam" id="PF25088">
    <property type="entry name" value="GPKOW_C"/>
    <property type="match status" value="1"/>
</dbReference>
<dbReference type="SMART" id="SM00739">
    <property type="entry name" value="KOW"/>
    <property type="match status" value="2"/>
</dbReference>
<keyword evidence="7" id="KW-1185">Reference proteome</keyword>
<protein>
    <submittedName>
        <fullName evidence="6">G-patch domain-containing protein</fullName>
    </submittedName>
</protein>
<comment type="subcellular location">
    <subcellularLocation>
        <location evidence="1">Nucleus</location>
    </subcellularLocation>
</comment>
<name>A0A1Y1IAJ7_KLENI</name>
<evidence type="ECO:0000256" key="2">
    <source>
        <dbReference type="ARBA" id="ARBA00010966"/>
    </source>
</evidence>
<keyword evidence="3" id="KW-0539">Nucleus</keyword>
<dbReference type="Proteomes" id="UP000054558">
    <property type="component" value="Unassembled WGS sequence"/>
</dbReference>
<evidence type="ECO:0000259" key="5">
    <source>
        <dbReference type="PROSITE" id="PS50174"/>
    </source>
</evidence>
<evidence type="ECO:0000256" key="1">
    <source>
        <dbReference type="ARBA" id="ARBA00004123"/>
    </source>
</evidence>
<feature type="region of interest" description="Disordered" evidence="4">
    <location>
        <begin position="166"/>
        <end position="202"/>
    </location>
</feature>
<sequence length="556" mass="60696">MSAAGSPQLNKLNTIFLVERASMDAQKEAADAPVEADAIAGPVVNKLGFKFTQSKARPLLPSNSVPSARAGDGVSREFVSAVGEGRIETTGGKASAELKVIPKLENKWRPESKMRSLQETMRDYAIEQKTEDRFEVEETIAAGKVDGVQYGLQIRVKKEVRREVNGALEPPAESSSRAYRSAQELEAQQLKKDLNELPDEADEDAYDSMPIEDFGKAMLRGMGWVEGKAVGRNAKGKVVEPVVNVPRPDRLGLGANPKPQEVKERKYIKPGETRGPKPDLVAAPGSDGRPRNSRKVDEQLVEREKKGVHVGKVMEIVTGRHSGLKGEILSIKKTEGRSDRATVRLRGSEEVVEVRVQELADVASVNGHNSDRAGRASNGDARVNGAARNGTNGREAGPSREGGRRGDDIRLKRKVDESRREVEEGDRRGEDAPWLVPHIRVRIVSKSLQSGRLYLKKATVVDVVTPTTADLTVDETGQSLQGVHQSSLETALPKRGGNVAVVTGKERGRRGRLLERDSERGIGVVQFSDHRVEGVEVVRLELDSVAEFVGHDEDLD</sequence>
<dbReference type="OMA" id="AHKDKEK"/>
<dbReference type="Pfam" id="PF12656">
    <property type="entry name" value="G-patch_2"/>
    <property type="match status" value="1"/>
</dbReference>
<feature type="region of interest" description="Disordered" evidence="4">
    <location>
        <begin position="249"/>
        <end position="298"/>
    </location>
</feature>
<dbReference type="InterPro" id="IPR000467">
    <property type="entry name" value="G_patch_dom"/>
</dbReference>
<dbReference type="InterPro" id="IPR005824">
    <property type="entry name" value="KOW"/>
</dbReference>
<dbReference type="AlphaFoldDB" id="A0A1Y1IAJ7"/>
<gene>
    <name evidence="6" type="ORF">KFL_003630110</name>
</gene>
<dbReference type="SMART" id="SM00443">
    <property type="entry name" value="G_patch"/>
    <property type="match status" value="1"/>
</dbReference>
<accession>A0A1Y1IAJ7</accession>
<dbReference type="Gene3D" id="2.30.30.140">
    <property type="match status" value="1"/>
</dbReference>
<dbReference type="PROSITE" id="PS50174">
    <property type="entry name" value="G_PATCH"/>
    <property type="match status" value="1"/>
</dbReference>
<dbReference type="InterPro" id="IPR026822">
    <property type="entry name" value="Spp2/MOS2_G-patch"/>
</dbReference>
<reference evidence="6 7" key="1">
    <citation type="journal article" date="2014" name="Nat. Commun.">
        <title>Klebsormidium flaccidum genome reveals primary factors for plant terrestrial adaptation.</title>
        <authorList>
            <person name="Hori K."/>
            <person name="Maruyama F."/>
            <person name="Fujisawa T."/>
            <person name="Togashi T."/>
            <person name="Yamamoto N."/>
            <person name="Seo M."/>
            <person name="Sato S."/>
            <person name="Yamada T."/>
            <person name="Mori H."/>
            <person name="Tajima N."/>
            <person name="Moriyama T."/>
            <person name="Ikeuchi M."/>
            <person name="Watanabe M."/>
            <person name="Wada H."/>
            <person name="Kobayashi K."/>
            <person name="Saito M."/>
            <person name="Masuda T."/>
            <person name="Sasaki-Sekimoto Y."/>
            <person name="Mashiguchi K."/>
            <person name="Awai K."/>
            <person name="Shimojima M."/>
            <person name="Masuda S."/>
            <person name="Iwai M."/>
            <person name="Nobusawa T."/>
            <person name="Narise T."/>
            <person name="Kondo S."/>
            <person name="Saito H."/>
            <person name="Sato R."/>
            <person name="Murakawa M."/>
            <person name="Ihara Y."/>
            <person name="Oshima-Yamada Y."/>
            <person name="Ohtaka K."/>
            <person name="Satoh M."/>
            <person name="Sonobe K."/>
            <person name="Ishii M."/>
            <person name="Ohtani R."/>
            <person name="Kanamori-Sato M."/>
            <person name="Honoki R."/>
            <person name="Miyazaki D."/>
            <person name="Mochizuki H."/>
            <person name="Umetsu J."/>
            <person name="Higashi K."/>
            <person name="Shibata D."/>
            <person name="Kamiya Y."/>
            <person name="Sato N."/>
            <person name="Nakamura Y."/>
            <person name="Tabata S."/>
            <person name="Ida S."/>
            <person name="Kurokawa K."/>
            <person name="Ohta H."/>
        </authorList>
    </citation>
    <scope>NUCLEOTIDE SEQUENCE [LARGE SCALE GENOMIC DNA]</scope>
    <source>
        <strain evidence="6 7">NIES-2285</strain>
    </source>
</reference>